<keyword evidence="2" id="KW-0012">Acyltransferase</keyword>
<dbReference type="PANTHER" id="PTHR43877:SF2">
    <property type="entry name" value="AMINOALKYLPHOSPHONATE N-ACETYLTRANSFERASE-RELATED"/>
    <property type="match status" value="1"/>
</dbReference>
<evidence type="ECO:0000259" key="4">
    <source>
        <dbReference type="PROSITE" id="PS51186"/>
    </source>
</evidence>
<organism evidence="5 6">
    <name type="scientific">Nocardia terpenica</name>
    <dbReference type="NCBI Taxonomy" id="455432"/>
    <lineage>
        <taxon>Bacteria</taxon>
        <taxon>Bacillati</taxon>
        <taxon>Actinomycetota</taxon>
        <taxon>Actinomycetes</taxon>
        <taxon>Mycobacteriales</taxon>
        <taxon>Nocardiaceae</taxon>
        <taxon>Nocardia</taxon>
    </lineage>
</organism>
<dbReference type="PANTHER" id="PTHR43877">
    <property type="entry name" value="AMINOALKYLPHOSPHONATE N-ACETYLTRANSFERASE-RELATED-RELATED"/>
    <property type="match status" value="1"/>
</dbReference>
<evidence type="ECO:0000256" key="3">
    <source>
        <dbReference type="SAM" id="MobiDB-lite"/>
    </source>
</evidence>
<keyword evidence="1 5" id="KW-0808">Transferase</keyword>
<evidence type="ECO:0000256" key="1">
    <source>
        <dbReference type="ARBA" id="ARBA00022679"/>
    </source>
</evidence>
<dbReference type="GO" id="GO:0016747">
    <property type="term" value="F:acyltransferase activity, transferring groups other than amino-acyl groups"/>
    <property type="evidence" value="ECO:0007669"/>
    <property type="project" value="InterPro"/>
</dbReference>
<accession>A0A6G9YX99</accession>
<feature type="compositionally biased region" description="Basic residues" evidence="3">
    <location>
        <begin position="37"/>
        <end position="46"/>
    </location>
</feature>
<sequence length="255" mass="28397">MPAHLTGEDLDRLPGSPPPPYLLDLGLGQRCSLVRQRSARGHRASHPHSPGQTQCCANPLKPHRVPRVARVHSCRSPHSLRWRLPEFGRYGRGRLGVGKRLSGKAIPVTIIRRARQSDVGALSELVRAAYGGYVERMGREPAPMRADYSALVEAGAVWVAVRSGLVVGLVVLEVRPDHLLLDNIAVSPGVRRTGIGRRLLGFAEDYAREHGLGEVRLYTNEAMTENLDYYPRNGYTETHRATDNGYRRVFFTKRL</sequence>
<dbReference type="CDD" id="cd04301">
    <property type="entry name" value="NAT_SF"/>
    <property type="match status" value="1"/>
</dbReference>
<gene>
    <name evidence="5" type="ORF">F6W96_04230</name>
</gene>
<protein>
    <submittedName>
        <fullName evidence="5">GNAT family N-acetyltransferase</fullName>
    </submittedName>
</protein>
<dbReference type="Gene3D" id="3.40.630.30">
    <property type="match status" value="1"/>
</dbReference>
<reference evidence="5 6" key="1">
    <citation type="journal article" date="2019" name="ACS Chem. Biol.">
        <title>Identification and Mobilization of a Cryptic Antibiotic Biosynthesis Gene Locus from a Human-Pathogenic Nocardia Isolate.</title>
        <authorList>
            <person name="Herisse M."/>
            <person name="Ishida K."/>
            <person name="Porter J.L."/>
            <person name="Howden B."/>
            <person name="Hertweck C."/>
            <person name="Stinear T.P."/>
            <person name="Pidot S.J."/>
        </authorList>
    </citation>
    <scope>NUCLEOTIDE SEQUENCE [LARGE SCALE GENOMIC DNA]</scope>
    <source>
        <strain evidence="5 6">AUSMDU00012715</strain>
    </source>
</reference>
<evidence type="ECO:0000313" key="5">
    <source>
        <dbReference type="EMBL" id="QIS17626.1"/>
    </source>
</evidence>
<feature type="domain" description="N-acetyltransferase" evidence="4">
    <location>
        <begin position="109"/>
        <end position="255"/>
    </location>
</feature>
<dbReference type="SUPFAM" id="SSF55729">
    <property type="entry name" value="Acyl-CoA N-acyltransferases (Nat)"/>
    <property type="match status" value="1"/>
</dbReference>
<proteinExistence type="predicted"/>
<name>A0A6G9YX99_9NOCA</name>
<feature type="region of interest" description="Disordered" evidence="3">
    <location>
        <begin position="36"/>
        <end position="58"/>
    </location>
</feature>
<dbReference type="EMBL" id="CP046173">
    <property type="protein sequence ID" value="QIS17626.1"/>
    <property type="molecule type" value="Genomic_DNA"/>
</dbReference>
<dbReference type="InterPro" id="IPR016181">
    <property type="entry name" value="Acyl_CoA_acyltransferase"/>
</dbReference>
<dbReference type="Proteomes" id="UP000500953">
    <property type="component" value="Chromosome"/>
</dbReference>
<dbReference type="PROSITE" id="PS51186">
    <property type="entry name" value="GNAT"/>
    <property type="match status" value="1"/>
</dbReference>
<evidence type="ECO:0000313" key="6">
    <source>
        <dbReference type="Proteomes" id="UP000500953"/>
    </source>
</evidence>
<evidence type="ECO:0000256" key="2">
    <source>
        <dbReference type="ARBA" id="ARBA00023315"/>
    </source>
</evidence>
<dbReference type="InterPro" id="IPR000182">
    <property type="entry name" value="GNAT_dom"/>
</dbReference>
<dbReference type="Pfam" id="PF00583">
    <property type="entry name" value="Acetyltransf_1"/>
    <property type="match status" value="1"/>
</dbReference>
<dbReference type="InterPro" id="IPR050832">
    <property type="entry name" value="Bact_Acetyltransf"/>
</dbReference>
<dbReference type="AlphaFoldDB" id="A0A6G9YX99"/>